<keyword evidence="3" id="KW-1185">Reference proteome</keyword>
<proteinExistence type="predicted"/>
<sequence length="242" mass="27508">MAPWRRGMRNRGSRFERGNGWRGGRRGRGRPCSNNAERSSNGNGERPSRPEDTYEQEEARADYIAWKRIIKTPPRQHDEKTVDRLWNGALPILNGGEREWKQMLPRDLVHEESFGLEHVGTLLAMRTSVGGPGAFVQLIRPFVLVITHWAFLDCLSVDTFVGALYTFIGGTNGTRAVPFFQNLCWTLVSVHVDKIFMTAASTIDTTLVAVSTALRELLRREPRARFNDDLPTLIDTWKTPCR</sequence>
<feature type="compositionally biased region" description="Basic residues" evidence="1">
    <location>
        <begin position="1"/>
        <end position="12"/>
    </location>
</feature>
<dbReference type="EMBL" id="AMWN01000011">
    <property type="protein sequence ID" value="EXJ78659.1"/>
    <property type="molecule type" value="Genomic_DNA"/>
</dbReference>
<dbReference type="OrthoDB" id="2423195at2759"/>
<accession>W9Y8C3</accession>
<protein>
    <submittedName>
        <fullName evidence="2">Uncharacterized protein</fullName>
    </submittedName>
</protein>
<dbReference type="GeneID" id="19163906"/>
<feature type="region of interest" description="Disordered" evidence="1">
    <location>
        <begin position="1"/>
        <end position="55"/>
    </location>
</feature>
<feature type="compositionally biased region" description="Polar residues" evidence="1">
    <location>
        <begin position="32"/>
        <end position="43"/>
    </location>
</feature>
<organism evidence="2 3">
    <name type="scientific">Capronia coronata CBS 617.96</name>
    <dbReference type="NCBI Taxonomy" id="1182541"/>
    <lineage>
        <taxon>Eukaryota</taxon>
        <taxon>Fungi</taxon>
        <taxon>Dikarya</taxon>
        <taxon>Ascomycota</taxon>
        <taxon>Pezizomycotina</taxon>
        <taxon>Eurotiomycetes</taxon>
        <taxon>Chaetothyriomycetidae</taxon>
        <taxon>Chaetothyriales</taxon>
        <taxon>Herpotrichiellaceae</taxon>
        <taxon>Capronia</taxon>
    </lineage>
</organism>
<evidence type="ECO:0000256" key="1">
    <source>
        <dbReference type="SAM" id="MobiDB-lite"/>
    </source>
</evidence>
<comment type="caution">
    <text evidence="2">The sequence shown here is derived from an EMBL/GenBank/DDBJ whole genome shotgun (WGS) entry which is preliminary data.</text>
</comment>
<evidence type="ECO:0000313" key="3">
    <source>
        <dbReference type="Proteomes" id="UP000019484"/>
    </source>
</evidence>
<feature type="compositionally biased region" description="Basic and acidic residues" evidence="1">
    <location>
        <begin position="46"/>
        <end position="55"/>
    </location>
</feature>
<name>W9Y8C3_9EURO</name>
<gene>
    <name evidence="2" type="ORF">A1O1_09060</name>
</gene>
<dbReference type="Proteomes" id="UP000019484">
    <property type="component" value="Unassembled WGS sequence"/>
</dbReference>
<dbReference type="AlphaFoldDB" id="W9Y8C3"/>
<evidence type="ECO:0000313" key="2">
    <source>
        <dbReference type="EMBL" id="EXJ78659.1"/>
    </source>
</evidence>
<dbReference type="HOGENOM" id="CLU_1147058_0_0_1"/>
<dbReference type="RefSeq" id="XP_007728107.1">
    <property type="nucleotide sequence ID" value="XM_007729917.1"/>
</dbReference>
<dbReference type="STRING" id="1182541.W9Y8C3"/>
<reference evidence="2 3" key="1">
    <citation type="submission" date="2013-03" db="EMBL/GenBank/DDBJ databases">
        <title>The Genome Sequence of Capronia coronata CBS 617.96.</title>
        <authorList>
            <consortium name="The Broad Institute Genomics Platform"/>
            <person name="Cuomo C."/>
            <person name="de Hoog S."/>
            <person name="Gorbushina A."/>
            <person name="Walker B."/>
            <person name="Young S.K."/>
            <person name="Zeng Q."/>
            <person name="Gargeya S."/>
            <person name="Fitzgerald M."/>
            <person name="Haas B."/>
            <person name="Abouelleil A."/>
            <person name="Allen A.W."/>
            <person name="Alvarado L."/>
            <person name="Arachchi H.M."/>
            <person name="Berlin A.M."/>
            <person name="Chapman S.B."/>
            <person name="Gainer-Dewar J."/>
            <person name="Goldberg J."/>
            <person name="Griggs A."/>
            <person name="Gujja S."/>
            <person name="Hansen M."/>
            <person name="Howarth C."/>
            <person name="Imamovic A."/>
            <person name="Ireland A."/>
            <person name="Larimer J."/>
            <person name="McCowan C."/>
            <person name="Murphy C."/>
            <person name="Pearson M."/>
            <person name="Poon T.W."/>
            <person name="Priest M."/>
            <person name="Roberts A."/>
            <person name="Saif S."/>
            <person name="Shea T."/>
            <person name="Sisk P."/>
            <person name="Sykes S."/>
            <person name="Wortman J."/>
            <person name="Nusbaum C."/>
            <person name="Birren B."/>
        </authorList>
    </citation>
    <scope>NUCLEOTIDE SEQUENCE [LARGE SCALE GENOMIC DNA]</scope>
    <source>
        <strain evidence="2 3">CBS 617.96</strain>
    </source>
</reference>
<dbReference type="eggNOG" id="KOG1807">
    <property type="taxonomic scope" value="Eukaryota"/>
</dbReference>